<proteinExistence type="inferred from homology"/>
<dbReference type="FunFam" id="3.40.50.720:FF:000084">
    <property type="entry name" value="Short-chain dehydrogenase reductase"/>
    <property type="match status" value="1"/>
</dbReference>
<keyword evidence="5" id="KW-0443">Lipid metabolism</keyword>
<evidence type="ECO:0000256" key="5">
    <source>
        <dbReference type="ARBA" id="ARBA00023098"/>
    </source>
</evidence>
<evidence type="ECO:0000313" key="6">
    <source>
        <dbReference type="EMBL" id="KAF9887189.1"/>
    </source>
</evidence>
<keyword evidence="4" id="KW-0520">NAD</keyword>
<keyword evidence="3" id="KW-0560">Oxidoreductase</keyword>
<dbReference type="PANTHER" id="PTHR43180">
    <property type="entry name" value="3-OXOACYL-(ACYL-CARRIER-PROTEIN) REDUCTASE (AFU_ORTHOLOGUE AFUA_6G11210)"/>
    <property type="match status" value="1"/>
</dbReference>
<reference evidence="6" key="2">
    <citation type="submission" date="2020-02" db="EMBL/GenBank/DDBJ databases">
        <authorList>
            <person name="Gilchrist C.L.M."/>
            <person name="Chooi Y.-H."/>
        </authorList>
    </citation>
    <scope>NUCLEOTIDE SEQUENCE</scope>
    <source>
        <strain evidence="6">MST-FP2251</strain>
    </source>
</reference>
<evidence type="ECO:0000256" key="4">
    <source>
        <dbReference type="ARBA" id="ARBA00023027"/>
    </source>
</evidence>
<dbReference type="Proteomes" id="UP001194746">
    <property type="component" value="Unassembled WGS sequence"/>
</dbReference>
<comment type="caution">
    <text evidence="6">The sequence shown here is derived from an EMBL/GenBank/DDBJ whole genome shotgun (WGS) entry which is preliminary data.</text>
</comment>
<organism evidence="6 7">
    <name type="scientific">Aspergillus nanangensis</name>
    <dbReference type="NCBI Taxonomy" id="2582783"/>
    <lineage>
        <taxon>Eukaryota</taxon>
        <taxon>Fungi</taxon>
        <taxon>Dikarya</taxon>
        <taxon>Ascomycota</taxon>
        <taxon>Pezizomycotina</taxon>
        <taxon>Eurotiomycetes</taxon>
        <taxon>Eurotiomycetidae</taxon>
        <taxon>Eurotiales</taxon>
        <taxon>Aspergillaceae</taxon>
        <taxon>Aspergillus</taxon>
        <taxon>Aspergillus subgen. Circumdati</taxon>
    </lineage>
</organism>
<evidence type="ECO:0000256" key="3">
    <source>
        <dbReference type="ARBA" id="ARBA00023002"/>
    </source>
</evidence>
<gene>
    <name evidence="6" type="ORF">FE257_010443</name>
</gene>
<dbReference type="InterPro" id="IPR036291">
    <property type="entry name" value="NAD(P)-bd_dom_sf"/>
</dbReference>
<dbReference type="PRINTS" id="PR00081">
    <property type="entry name" value="GDHRDH"/>
</dbReference>
<dbReference type="CDD" id="cd05233">
    <property type="entry name" value="SDR_c"/>
    <property type="match status" value="1"/>
</dbReference>
<dbReference type="Pfam" id="PF13561">
    <property type="entry name" value="adh_short_C2"/>
    <property type="match status" value="1"/>
</dbReference>
<dbReference type="Gene3D" id="3.40.50.720">
    <property type="entry name" value="NAD(P)-binding Rossmann-like Domain"/>
    <property type="match status" value="1"/>
</dbReference>
<dbReference type="PANTHER" id="PTHR43180:SF28">
    <property type="entry name" value="NAD(P)-BINDING ROSSMANN-FOLD SUPERFAMILY PROTEIN"/>
    <property type="match status" value="1"/>
</dbReference>
<evidence type="ECO:0000256" key="1">
    <source>
        <dbReference type="ARBA" id="ARBA00006484"/>
    </source>
</evidence>
<evidence type="ECO:0000256" key="2">
    <source>
        <dbReference type="ARBA" id="ARBA00022857"/>
    </source>
</evidence>
<dbReference type="InterPro" id="IPR002347">
    <property type="entry name" value="SDR_fam"/>
</dbReference>
<evidence type="ECO:0000313" key="7">
    <source>
        <dbReference type="Proteomes" id="UP001194746"/>
    </source>
</evidence>
<dbReference type="GO" id="GO:0006629">
    <property type="term" value="P:lipid metabolic process"/>
    <property type="evidence" value="ECO:0007669"/>
    <property type="project" value="UniProtKB-KW"/>
</dbReference>
<dbReference type="SUPFAM" id="SSF51735">
    <property type="entry name" value="NAD(P)-binding Rossmann-fold domains"/>
    <property type="match status" value="1"/>
</dbReference>
<dbReference type="NCBIfam" id="NF005559">
    <property type="entry name" value="PRK07231.1"/>
    <property type="match status" value="1"/>
</dbReference>
<keyword evidence="7" id="KW-1185">Reference proteome</keyword>
<dbReference type="EMBL" id="VCAU01000065">
    <property type="protein sequence ID" value="KAF9887189.1"/>
    <property type="molecule type" value="Genomic_DNA"/>
</dbReference>
<protein>
    <submittedName>
        <fullName evidence="6">Uncharacterized protein</fullName>
    </submittedName>
</protein>
<accession>A0AAD4GR90</accession>
<sequence length="290" mass="31134">MSLIPQDSMDDPKPVPWGRLQDKVAIVTGASSGFGRAIAFRFSREGARVVCADIRPNCDDIGSRVEDRGYPTDEYIRHQGGDAVFLPVDVSKADRVEALVNAAVDRYGRLDIMVNNAGICPESAPAHIGKRIHEREEEVFHRTMMVNCWGVFLGCKYAVRQFLKQDCLPSGDRGWIVNLGSTSSLVGVGPGLVAYNSSKGAALQITRSVAVEMGREKIHCNILCPGDASTSCYLPHGESKEAVDETTAGYPWGRFATVKEIAGAAFFLASEDAGYVTGAALAADGGFTAQ</sequence>
<keyword evidence="2" id="KW-0521">NADP</keyword>
<dbReference type="AlphaFoldDB" id="A0AAD4GR90"/>
<name>A0AAD4GR90_ASPNN</name>
<dbReference type="PRINTS" id="PR00080">
    <property type="entry name" value="SDRFAMILY"/>
</dbReference>
<comment type="similarity">
    <text evidence="1">Belongs to the short-chain dehydrogenases/reductases (SDR) family.</text>
</comment>
<reference evidence="6" key="1">
    <citation type="journal article" date="2019" name="Beilstein J. Org. Chem.">
        <title>Nanangenines: drimane sesquiterpenoids as the dominant metabolite cohort of a novel Australian fungus, Aspergillus nanangensis.</title>
        <authorList>
            <person name="Lacey H.J."/>
            <person name="Gilchrist C.L.M."/>
            <person name="Crombie A."/>
            <person name="Kalaitzis J.A."/>
            <person name="Vuong D."/>
            <person name="Rutledge P.J."/>
            <person name="Turner P."/>
            <person name="Pitt J.I."/>
            <person name="Lacey E."/>
            <person name="Chooi Y.H."/>
            <person name="Piggott A.M."/>
        </authorList>
    </citation>
    <scope>NUCLEOTIDE SEQUENCE</scope>
    <source>
        <strain evidence="6">MST-FP2251</strain>
    </source>
</reference>
<dbReference type="GO" id="GO:0016491">
    <property type="term" value="F:oxidoreductase activity"/>
    <property type="evidence" value="ECO:0007669"/>
    <property type="project" value="UniProtKB-KW"/>
</dbReference>